<evidence type="ECO:0000256" key="4">
    <source>
        <dbReference type="PROSITE-ProRule" id="PRU00335"/>
    </source>
</evidence>
<dbReference type="PROSITE" id="PS50977">
    <property type="entry name" value="HTH_TETR_2"/>
    <property type="match status" value="1"/>
</dbReference>
<dbReference type="PRINTS" id="PR00455">
    <property type="entry name" value="HTHTETR"/>
</dbReference>
<gene>
    <name evidence="6" type="ORF">ACFO7U_05140</name>
</gene>
<evidence type="ECO:0000256" key="3">
    <source>
        <dbReference type="ARBA" id="ARBA00023163"/>
    </source>
</evidence>
<dbReference type="SUPFAM" id="SSF46689">
    <property type="entry name" value="Homeodomain-like"/>
    <property type="match status" value="1"/>
</dbReference>
<organism evidence="6 7">
    <name type="scientific">Dietzia aurantiaca</name>
    <dbReference type="NCBI Taxonomy" id="983873"/>
    <lineage>
        <taxon>Bacteria</taxon>
        <taxon>Bacillati</taxon>
        <taxon>Actinomycetota</taxon>
        <taxon>Actinomycetes</taxon>
        <taxon>Mycobacteriales</taxon>
        <taxon>Dietziaceae</taxon>
        <taxon>Dietzia</taxon>
    </lineage>
</organism>
<keyword evidence="7" id="KW-1185">Reference proteome</keyword>
<dbReference type="InterPro" id="IPR050109">
    <property type="entry name" value="HTH-type_TetR-like_transc_reg"/>
</dbReference>
<keyword evidence="3" id="KW-0804">Transcription</keyword>
<dbReference type="EMBL" id="JBHSHP010000014">
    <property type="protein sequence ID" value="MFC4754165.1"/>
    <property type="molecule type" value="Genomic_DNA"/>
</dbReference>
<accession>A0ABV9PP67</accession>
<dbReference type="Pfam" id="PF00440">
    <property type="entry name" value="TetR_N"/>
    <property type="match status" value="1"/>
</dbReference>
<dbReference type="InterPro" id="IPR009057">
    <property type="entry name" value="Homeodomain-like_sf"/>
</dbReference>
<dbReference type="Gene3D" id="1.10.357.10">
    <property type="entry name" value="Tetracycline Repressor, domain 2"/>
    <property type="match status" value="1"/>
</dbReference>
<keyword evidence="2 4" id="KW-0238">DNA-binding</keyword>
<dbReference type="PANTHER" id="PTHR30055">
    <property type="entry name" value="HTH-TYPE TRANSCRIPTIONAL REGULATOR RUTR"/>
    <property type="match status" value="1"/>
</dbReference>
<proteinExistence type="predicted"/>
<name>A0ABV9PP67_9ACTN</name>
<evidence type="ECO:0000313" key="7">
    <source>
        <dbReference type="Proteomes" id="UP001595836"/>
    </source>
</evidence>
<reference evidence="7" key="1">
    <citation type="journal article" date="2019" name="Int. J. Syst. Evol. Microbiol.">
        <title>The Global Catalogue of Microorganisms (GCM) 10K type strain sequencing project: providing services to taxonomists for standard genome sequencing and annotation.</title>
        <authorList>
            <consortium name="The Broad Institute Genomics Platform"/>
            <consortium name="The Broad Institute Genome Sequencing Center for Infectious Disease"/>
            <person name="Wu L."/>
            <person name="Ma J."/>
        </authorList>
    </citation>
    <scope>NUCLEOTIDE SEQUENCE [LARGE SCALE GENOMIC DNA]</scope>
    <source>
        <strain evidence="7">JCM 11882</strain>
    </source>
</reference>
<comment type="caution">
    <text evidence="6">The sequence shown here is derived from an EMBL/GenBank/DDBJ whole genome shotgun (WGS) entry which is preliminary data.</text>
</comment>
<feature type="DNA-binding region" description="H-T-H motif" evidence="4">
    <location>
        <begin position="35"/>
        <end position="54"/>
    </location>
</feature>
<dbReference type="InterPro" id="IPR001647">
    <property type="entry name" value="HTH_TetR"/>
</dbReference>
<evidence type="ECO:0000259" key="5">
    <source>
        <dbReference type="PROSITE" id="PS50977"/>
    </source>
</evidence>
<evidence type="ECO:0000256" key="2">
    <source>
        <dbReference type="ARBA" id="ARBA00023125"/>
    </source>
</evidence>
<evidence type="ECO:0000256" key="1">
    <source>
        <dbReference type="ARBA" id="ARBA00023015"/>
    </source>
</evidence>
<dbReference type="Proteomes" id="UP001595836">
    <property type="component" value="Unassembled WGS sequence"/>
</dbReference>
<feature type="domain" description="HTH tetR-type" evidence="5">
    <location>
        <begin position="13"/>
        <end position="72"/>
    </location>
</feature>
<dbReference type="PANTHER" id="PTHR30055:SF234">
    <property type="entry name" value="HTH-TYPE TRANSCRIPTIONAL REGULATOR BETI"/>
    <property type="match status" value="1"/>
</dbReference>
<sequence>MDSRTSDRPTGREAVRRAVLGTARRIFAARGPRAPLREVADAAEVNLGLIHRHVGNKDDLLAAVLDQGLRHGSARLDGYDDAGAAVRSMLLGATGNPDFSRLLVWLSLDPGAVGRPVLDASTRPARAVARMTDPPPVDDLHLALALTTVYAWPVLREQILDVLEFTEDAREDVDARMADLVARVVTGSGAKSTAEGEEV</sequence>
<dbReference type="RefSeq" id="WP_344994136.1">
    <property type="nucleotide sequence ID" value="NZ_BAABCD010000038.1"/>
</dbReference>
<evidence type="ECO:0000313" key="6">
    <source>
        <dbReference type="EMBL" id="MFC4754165.1"/>
    </source>
</evidence>
<protein>
    <submittedName>
        <fullName evidence="6">TetR/AcrR family transcriptional regulator</fullName>
    </submittedName>
</protein>
<keyword evidence="1" id="KW-0805">Transcription regulation</keyword>